<feature type="transmembrane region" description="Helical" evidence="11">
    <location>
        <begin position="328"/>
        <end position="348"/>
    </location>
</feature>
<keyword evidence="8" id="KW-0406">Ion transport</keyword>
<dbReference type="EMBL" id="UYJE01005505">
    <property type="protein sequence ID" value="VDI37845.1"/>
    <property type="molecule type" value="Genomic_DNA"/>
</dbReference>
<comment type="similarity">
    <text evidence="2">Belongs to the otopetrin family.</text>
</comment>
<organism evidence="12 13">
    <name type="scientific">Mytilus galloprovincialis</name>
    <name type="common">Mediterranean mussel</name>
    <dbReference type="NCBI Taxonomy" id="29158"/>
    <lineage>
        <taxon>Eukaryota</taxon>
        <taxon>Metazoa</taxon>
        <taxon>Spiralia</taxon>
        <taxon>Lophotrochozoa</taxon>
        <taxon>Mollusca</taxon>
        <taxon>Bivalvia</taxon>
        <taxon>Autobranchia</taxon>
        <taxon>Pteriomorphia</taxon>
        <taxon>Mytilida</taxon>
        <taxon>Mytiloidea</taxon>
        <taxon>Mytilidae</taxon>
        <taxon>Mytilinae</taxon>
        <taxon>Mytilus</taxon>
    </lineage>
</organism>
<evidence type="ECO:0000256" key="8">
    <source>
        <dbReference type="ARBA" id="ARBA00023065"/>
    </source>
</evidence>
<evidence type="ECO:0000256" key="2">
    <source>
        <dbReference type="ARBA" id="ARBA00006513"/>
    </source>
</evidence>
<protein>
    <submittedName>
        <fullName evidence="12">Uncharacterized protein</fullName>
    </submittedName>
</protein>
<reference evidence="12" key="1">
    <citation type="submission" date="2018-11" db="EMBL/GenBank/DDBJ databases">
        <authorList>
            <person name="Alioto T."/>
            <person name="Alioto T."/>
        </authorList>
    </citation>
    <scope>NUCLEOTIDE SEQUENCE</scope>
</reference>
<dbReference type="GO" id="GO:0015252">
    <property type="term" value="F:proton channel activity"/>
    <property type="evidence" value="ECO:0007669"/>
    <property type="project" value="InterPro"/>
</dbReference>
<evidence type="ECO:0000313" key="13">
    <source>
        <dbReference type="Proteomes" id="UP000596742"/>
    </source>
</evidence>
<keyword evidence="5 11" id="KW-0812">Transmembrane</keyword>
<keyword evidence="4" id="KW-1003">Cell membrane</keyword>
<feature type="transmembrane region" description="Helical" evidence="11">
    <location>
        <begin position="410"/>
        <end position="431"/>
    </location>
</feature>
<keyword evidence="13" id="KW-1185">Reference proteome</keyword>
<feature type="transmembrane region" description="Helical" evidence="11">
    <location>
        <begin position="472"/>
        <end position="497"/>
    </location>
</feature>
<evidence type="ECO:0000256" key="5">
    <source>
        <dbReference type="ARBA" id="ARBA00022692"/>
    </source>
</evidence>
<evidence type="ECO:0000313" key="12">
    <source>
        <dbReference type="EMBL" id="VDI37845.1"/>
    </source>
</evidence>
<keyword evidence="3" id="KW-0813">Transport</keyword>
<keyword evidence="6" id="KW-0375">Hydrogen ion transport</keyword>
<evidence type="ECO:0000256" key="4">
    <source>
        <dbReference type="ARBA" id="ARBA00022475"/>
    </source>
</evidence>
<keyword evidence="7 11" id="KW-1133">Transmembrane helix</keyword>
<gene>
    <name evidence="12" type="ORF">MGAL_10B000690</name>
</gene>
<feature type="transmembrane region" description="Helical" evidence="11">
    <location>
        <begin position="116"/>
        <end position="136"/>
    </location>
</feature>
<dbReference type="Proteomes" id="UP000596742">
    <property type="component" value="Unassembled WGS sequence"/>
</dbReference>
<comment type="caution">
    <text evidence="12">The sequence shown here is derived from an EMBL/GenBank/DDBJ whole genome shotgun (WGS) entry which is preliminary data.</text>
</comment>
<evidence type="ECO:0000256" key="10">
    <source>
        <dbReference type="ARBA" id="ARBA00023303"/>
    </source>
</evidence>
<evidence type="ECO:0000256" key="3">
    <source>
        <dbReference type="ARBA" id="ARBA00022448"/>
    </source>
</evidence>
<feature type="transmembrane region" description="Helical" evidence="11">
    <location>
        <begin position="368"/>
        <end position="389"/>
    </location>
</feature>
<dbReference type="AlphaFoldDB" id="A0A8B6EPW9"/>
<feature type="transmembrane region" description="Helical" evidence="11">
    <location>
        <begin position="37"/>
        <end position="56"/>
    </location>
</feature>
<sequence length="558" mass="65316">MESVAKFLNAAIVLPFTAGDASENQINNFNIRPHDGSISGMILISSVLVIVFLAMFGIRLVDSKVNKTIPYLTLRSYLCVTIFLAIVVFIAHFIIYRVNRVKHRNLALTCLSKLDAVAQLKLVFLWIFTFGGILYASVKVIRVPCKANTLKDYRNIGCIDNNFTYYKDYEEASITFHCLQISFYFIQSCFIHFFIRFSFRSSWKIYYSFLFIVLANISQWAHYFAEIYKDSNTKSYKLFCPMSNYSIANCYWEIVLKEIEPYLRPVEMEYFLLSMVLIAELWPSKKSYSNAINLLEEDIANEYTPLESPTPGLRKEHNVCLSSRVRTCIFVTFVVIFFLPCYIFSYLALEEREKKAESVNVTMKTVHLFYDIFISLIEKMLLVTSFYIISQWSYFRPMKRKEGFHFHHKMIIASFLGSIGYLSLVILSCMHEGNENMLISQKFLTMIKLYFQVVCILQMHNYEKCHRGVGEYIYLALSILNLCSWIDGSIFGGISIYDEEMLKEVYDITTQRLIINVLFPFLIFFRFKSFILFYGIYRQTSVNDTILKNTDHLRFDEL</sequence>
<evidence type="ECO:0000256" key="11">
    <source>
        <dbReference type="SAM" id="Phobius"/>
    </source>
</evidence>
<evidence type="ECO:0000256" key="9">
    <source>
        <dbReference type="ARBA" id="ARBA00023136"/>
    </source>
</evidence>
<dbReference type="OrthoDB" id="6133648at2759"/>
<keyword evidence="10" id="KW-0407">Ion channel</keyword>
<evidence type="ECO:0000256" key="1">
    <source>
        <dbReference type="ARBA" id="ARBA00004651"/>
    </source>
</evidence>
<feature type="transmembrane region" description="Helical" evidence="11">
    <location>
        <begin position="77"/>
        <end position="96"/>
    </location>
</feature>
<proteinExistence type="inferred from homology"/>
<keyword evidence="9 11" id="KW-0472">Membrane</keyword>
<comment type="subcellular location">
    <subcellularLocation>
        <location evidence="1">Cell membrane</location>
        <topology evidence="1">Multi-pass membrane protein</topology>
    </subcellularLocation>
</comment>
<accession>A0A8B6EPW9</accession>
<name>A0A8B6EPW9_MYTGA</name>
<feature type="transmembrane region" description="Helical" evidence="11">
    <location>
        <begin position="181"/>
        <end position="199"/>
    </location>
</feature>
<evidence type="ECO:0000256" key="6">
    <source>
        <dbReference type="ARBA" id="ARBA00022781"/>
    </source>
</evidence>
<dbReference type="InterPro" id="IPR004878">
    <property type="entry name" value="Otopetrin"/>
</dbReference>
<evidence type="ECO:0000256" key="7">
    <source>
        <dbReference type="ARBA" id="ARBA00022989"/>
    </source>
</evidence>
<dbReference type="GO" id="GO:0005886">
    <property type="term" value="C:plasma membrane"/>
    <property type="evidence" value="ECO:0007669"/>
    <property type="project" value="UniProtKB-SubCell"/>
</dbReference>
<dbReference type="PANTHER" id="PTHR21522">
    <property type="entry name" value="PROTON CHANNEL OTOP"/>
    <property type="match status" value="1"/>
</dbReference>
<feature type="transmembrane region" description="Helical" evidence="11">
    <location>
        <begin position="205"/>
        <end position="225"/>
    </location>
</feature>
<feature type="transmembrane region" description="Helical" evidence="11">
    <location>
        <begin position="443"/>
        <end position="460"/>
    </location>
</feature>
<dbReference type="PANTHER" id="PTHR21522:SF32">
    <property type="entry name" value="OTOPETRIN-2"/>
    <property type="match status" value="1"/>
</dbReference>
<feature type="transmembrane region" description="Helical" evidence="11">
    <location>
        <begin position="517"/>
        <end position="537"/>
    </location>
</feature>